<keyword evidence="4" id="KW-1133">Transmembrane helix</keyword>
<feature type="domain" description="Major facilitator superfamily (MFS) profile" evidence="5">
    <location>
        <begin position="185"/>
        <end position="376"/>
    </location>
</feature>
<evidence type="ECO:0000259" key="5">
    <source>
        <dbReference type="PROSITE" id="PS50850"/>
    </source>
</evidence>
<protein>
    <recommendedName>
        <fullName evidence="5">Major facilitator superfamily (MFS) profile domain-containing protein</fullName>
    </recommendedName>
</protein>
<proteinExistence type="inferred from homology"/>
<dbReference type="GO" id="GO:0022857">
    <property type="term" value="F:transmembrane transporter activity"/>
    <property type="evidence" value="ECO:0007669"/>
    <property type="project" value="InterPro"/>
</dbReference>
<feature type="transmembrane region" description="Helical" evidence="4">
    <location>
        <begin position="313"/>
        <end position="334"/>
    </location>
</feature>
<evidence type="ECO:0000313" key="6">
    <source>
        <dbReference type="EMBL" id="CAD0100779.1"/>
    </source>
</evidence>
<dbReference type="InterPro" id="IPR050327">
    <property type="entry name" value="Proton-linked_MCT"/>
</dbReference>
<dbReference type="PANTHER" id="PTHR11360:SF234">
    <property type="entry name" value="MFS-TYPE TRANSPORTER DBAD-RELATED"/>
    <property type="match status" value="1"/>
</dbReference>
<sequence length="376" mass="40103">MENRKEKTPLNFGDSVANKQPNPVSEPMTNCESAVSTAKAQLPPPNGGLTAWLQVLGCFMLYFNTWGLANAFGEFQTYYESGAMFKQSSSDIAWIGSVQSLMLLLTGVFAGPCYDAGFLRSALGGVIYPVVLYRLINTIGFGWSTRVIGFVALATLLIPIAVLRLRVTPPRVRAMVDISALTDVWYMSFVITTFLAFMGLFVLLFYLSFFAENNQITDKSMAAYIVVIFNAASCFGRTVPNAISDKTGPFNLIAPGTLLAGIFTFCLMAVNKEASLIVVTVLAGFVSGVVIGMPPLCFVAITPDKSKLGTRMGMGYAMMGLGVLAGGPGAGNILGVGQDLNWPGAWAFSGASCVAAGLGYAGIRIVKYGKQVRVRA</sequence>
<feature type="transmembrane region" description="Helical" evidence="4">
    <location>
        <begin position="49"/>
        <end position="72"/>
    </location>
</feature>
<dbReference type="GO" id="GO:0016020">
    <property type="term" value="C:membrane"/>
    <property type="evidence" value="ECO:0007669"/>
    <property type="project" value="UniProtKB-SubCell"/>
</dbReference>
<dbReference type="Pfam" id="PF07690">
    <property type="entry name" value="MFS_1"/>
    <property type="match status" value="1"/>
</dbReference>
<accession>A0A9N8K506</accession>
<keyword evidence="7" id="KW-1185">Reference proteome</keyword>
<dbReference type="InterPro" id="IPR020846">
    <property type="entry name" value="MFS_dom"/>
</dbReference>
<dbReference type="PROSITE" id="PS50850">
    <property type="entry name" value="MFS"/>
    <property type="match status" value="1"/>
</dbReference>
<feature type="transmembrane region" description="Helical" evidence="4">
    <location>
        <begin position="346"/>
        <end position="366"/>
    </location>
</feature>
<dbReference type="InterPro" id="IPR036259">
    <property type="entry name" value="MFS_trans_sf"/>
</dbReference>
<dbReference type="Gene3D" id="1.20.1250.20">
    <property type="entry name" value="MFS general substrate transporter like domains"/>
    <property type="match status" value="1"/>
</dbReference>
<reference evidence="6" key="1">
    <citation type="submission" date="2020-06" db="EMBL/GenBank/DDBJ databases">
        <authorList>
            <person name="Onetto C."/>
        </authorList>
    </citation>
    <scope>NUCLEOTIDE SEQUENCE</scope>
</reference>
<feature type="region of interest" description="Disordered" evidence="3">
    <location>
        <begin position="1"/>
        <end position="30"/>
    </location>
</feature>
<feature type="compositionally biased region" description="Polar residues" evidence="3">
    <location>
        <begin position="17"/>
        <end position="30"/>
    </location>
</feature>
<evidence type="ECO:0000256" key="3">
    <source>
        <dbReference type="SAM" id="MobiDB-lite"/>
    </source>
</evidence>
<dbReference type="OrthoDB" id="6509908at2759"/>
<feature type="transmembrane region" description="Helical" evidence="4">
    <location>
        <begin position="184"/>
        <end position="209"/>
    </location>
</feature>
<feature type="transmembrane region" description="Helical" evidence="4">
    <location>
        <begin position="276"/>
        <end position="301"/>
    </location>
</feature>
<organism evidence="6 7">
    <name type="scientific">Aureobasidium mustum</name>
    <dbReference type="NCBI Taxonomy" id="2773714"/>
    <lineage>
        <taxon>Eukaryota</taxon>
        <taxon>Fungi</taxon>
        <taxon>Dikarya</taxon>
        <taxon>Ascomycota</taxon>
        <taxon>Pezizomycotina</taxon>
        <taxon>Dothideomycetes</taxon>
        <taxon>Dothideomycetidae</taxon>
        <taxon>Dothideales</taxon>
        <taxon>Saccotheciaceae</taxon>
        <taxon>Aureobasidium</taxon>
    </lineage>
</organism>
<comment type="caution">
    <text evidence="6">The sequence shown here is derived from an EMBL/GenBank/DDBJ whole genome shotgun (WGS) entry which is preliminary data.</text>
</comment>
<evidence type="ECO:0000256" key="1">
    <source>
        <dbReference type="ARBA" id="ARBA00004141"/>
    </source>
</evidence>
<gene>
    <name evidence="6" type="ORF">AWRI4233_LOCUS9604</name>
</gene>
<feature type="transmembrane region" description="Helical" evidence="4">
    <location>
        <begin position="92"/>
        <end position="111"/>
    </location>
</feature>
<evidence type="ECO:0000256" key="4">
    <source>
        <dbReference type="SAM" id="Phobius"/>
    </source>
</evidence>
<dbReference type="SUPFAM" id="SSF103473">
    <property type="entry name" value="MFS general substrate transporter"/>
    <property type="match status" value="1"/>
</dbReference>
<evidence type="ECO:0000256" key="2">
    <source>
        <dbReference type="ARBA" id="ARBA00006727"/>
    </source>
</evidence>
<keyword evidence="4" id="KW-0472">Membrane</keyword>
<dbReference type="Proteomes" id="UP000714618">
    <property type="component" value="Unassembled WGS sequence"/>
</dbReference>
<keyword evidence="4" id="KW-0812">Transmembrane</keyword>
<name>A0A9N8K506_9PEZI</name>
<dbReference type="PANTHER" id="PTHR11360">
    <property type="entry name" value="MONOCARBOXYLATE TRANSPORTER"/>
    <property type="match status" value="1"/>
</dbReference>
<dbReference type="EMBL" id="CAIJEO010000013">
    <property type="protein sequence ID" value="CAD0100779.1"/>
    <property type="molecule type" value="Genomic_DNA"/>
</dbReference>
<dbReference type="InterPro" id="IPR011701">
    <property type="entry name" value="MFS"/>
</dbReference>
<feature type="transmembrane region" description="Helical" evidence="4">
    <location>
        <begin position="142"/>
        <end position="163"/>
    </location>
</feature>
<feature type="transmembrane region" description="Helical" evidence="4">
    <location>
        <begin position="252"/>
        <end position="270"/>
    </location>
</feature>
<comment type="similarity">
    <text evidence="2">Belongs to the major facilitator superfamily. Monocarboxylate porter (TC 2.A.1.13) family.</text>
</comment>
<dbReference type="AlphaFoldDB" id="A0A9N8K506"/>
<evidence type="ECO:0000313" key="7">
    <source>
        <dbReference type="Proteomes" id="UP000714618"/>
    </source>
</evidence>
<feature type="transmembrane region" description="Helical" evidence="4">
    <location>
        <begin position="221"/>
        <end position="240"/>
    </location>
</feature>
<comment type="subcellular location">
    <subcellularLocation>
        <location evidence="1">Membrane</location>
        <topology evidence="1">Multi-pass membrane protein</topology>
    </subcellularLocation>
</comment>